<evidence type="ECO:0000313" key="3">
    <source>
        <dbReference type="Proteomes" id="UP000654918"/>
    </source>
</evidence>
<dbReference type="Proteomes" id="UP000654918">
    <property type="component" value="Unassembled WGS sequence"/>
</dbReference>
<sequence length="333" mass="35258">MSPLHLHVRAVLVLALLGVAQALPGPMPQKQDEETPQQKANKIPQGIMKAKDGSVILDATEKVNGLDIRFRISGPAGEFTKTSKVPGGDKDENAKGNMGLHVLLHGDSGQSFFEMPNQGVKDDLAGVTVLAPDRNLHWGGGRGFNRTDGVAHAQAVNDLVQKTLPKYMAFNSSKVYFTGISGGSLMLSGYFMPVHMGNFAGNGVLLGCGAMEPRVTVTSSARDALAKTRIHYQSTQKELQHLHGSIAATMKTYKKLVSANGVKTEQVNKLQTANNKPDAGHCQFDEKGFNSGIQLIADNYAAVMLGGNGEVPGIGSVLQGVSGQELKFTGGAP</sequence>
<name>A0A8H6JKZ7_9PEZI</name>
<evidence type="ECO:0000256" key="1">
    <source>
        <dbReference type="SAM" id="SignalP"/>
    </source>
</evidence>
<dbReference type="AlphaFoldDB" id="A0A8H6JKZ7"/>
<reference evidence="2" key="1">
    <citation type="journal article" date="2020" name="Phytopathology">
        <title>Genome Sequence Resources of Colletotrichum truncatum, C. plurivorum, C. musicola, and C. sojae: Four Species Pathogenic to Soybean (Glycine max).</title>
        <authorList>
            <person name="Rogerio F."/>
            <person name="Boufleur T.R."/>
            <person name="Ciampi-Guillardi M."/>
            <person name="Sukno S.A."/>
            <person name="Thon M.R."/>
            <person name="Massola Junior N.S."/>
            <person name="Baroncelli R."/>
        </authorList>
    </citation>
    <scope>NUCLEOTIDE SEQUENCE</scope>
    <source>
        <strain evidence="2">LFN00145</strain>
    </source>
</reference>
<feature type="signal peptide" evidence="1">
    <location>
        <begin position="1"/>
        <end position="22"/>
    </location>
</feature>
<dbReference type="Gene3D" id="3.40.50.1820">
    <property type="entry name" value="alpha/beta hydrolase"/>
    <property type="match status" value="1"/>
</dbReference>
<dbReference type="InterPro" id="IPR029058">
    <property type="entry name" value="AB_hydrolase_fold"/>
</dbReference>
<organism evidence="2 3">
    <name type="scientific">Colletotrichum plurivorum</name>
    <dbReference type="NCBI Taxonomy" id="2175906"/>
    <lineage>
        <taxon>Eukaryota</taxon>
        <taxon>Fungi</taxon>
        <taxon>Dikarya</taxon>
        <taxon>Ascomycota</taxon>
        <taxon>Pezizomycotina</taxon>
        <taxon>Sordariomycetes</taxon>
        <taxon>Hypocreomycetidae</taxon>
        <taxon>Glomerellales</taxon>
        <taxon>Glomerellaceae</taxon>
        <taxon>Colletotrichum</taxon>
        <taxon>Colletotrichum orchidearum species complex</taxon>
    </lineage>
</organism>
<protein>
    <recommendedName>
        <fullName evidence="4">Cyclin-like F-box</fullName>
    </recommendedName>
</protein>
<proteinExistence type="predicted"/>
<gene>
    <name evidence="2" type="ORF">CPLU01_14348</name>
</gene>
<dbReference type="SUPFAM" id="SSF53474">
    <property type="entry name" value="alpha/beta-Hydrolases"/>
    <property type="match status" value="1"/>
</dbReference>
<keyword evidence="1" id="KW-0732">Signal</keyword>
<dbReference type="EMBL" id="WIGO01000376">
    <property type="protein sequence ID" value="KAF6814626.1"/>
    <property type="molecule type" value="Genomic_DNA"/>
</dbReference>
<keyword evidence="3" id="KW-1185">Reference proteome</keyword>
<evidence type="ECO:0000313" key="2">
    <source>
        <dbReference type="EMBL" id="KAF6814626.1"/>
    </source>
</evidence>
<comment type="caution">
    <text evidence="2">The sequence shown here is derived from an EMBL/GenBank/DDBJ whole genome shotgun (WGS) entry which is preliminary data.</text>
</comment>
<feature type="chain" id="PRO_5034218289" description="Cyclin-like F-box" evidence="1">
    <location>
        <begin position="23"/>
        <end position="333"/>
    </location>
</feature>
<evidence type="ECO:0008006" key="4">
    <source>
        <dbReference type="Google" id="ProtNLM"/>
    </source>
</evidence>
<accession>A0A8H6JKZ7</accession>